<dbReference type="CDD" id="cd01347">
    <property type="entry name" value="ligand_gated_channel"/>
    <property type="match status" value="1"/>
</dbReference>
<dbReference type="EMBL" id="AB368180">
    <property type="protein sequence ID" value="BAG28272.1"/>
    <property type="molecule type" value="Genomic_DNA"/>
</dbReference>
<evidence type="ECO:0000256" key="5">
    <source>
        <dbReference type="ARBA" id="ARBA00022729"/>
    </source>
</evidence>
<evidence type="ECO:0000256" key="1">
    <source>
        <dbReference type="ARBA" id="ARBA00004571"/>
    </source>
</evidence>
<keyword evidence="2 10" id="KW-0813">Transport</keyword>
<organism evidence="15">
    <name type="scientific">Desulfotignum balticum</name>
    <dbReference type="NCBI Taxonomy" id="115781"/>
    <lineage>
        <taxon>Bacteria</taxon>
        <taxon>Pseudomonadati</taxon>
        <taxon>Thermodesulfobacteriota</taxon>
        <taxon>Desulfobacteria</taxon>
        <taxon>Desulfobacterales</taxon>
        <taxon>Desulfobacteraceae</taxon>
        <taxon>Desulfotignum</taxon>
    </lineage>
</organism>
<feature type="domain" description="TonB-dependent receptor plug" evidence="14">
    <location>
        <begin position="48"/>
        <end position="157"/>
    </location>
</feature>
<dbReference type="InterPro" id="IPR000531">
    <property type="entry name" value="Beta-barrel_TonB"/>
</dbReference>
<evidence type="ECO:0000256" key="9">
    <source>
        <dbReference type="ARBA" id="ARBA00023237"/>
    </source>
</evidence>
<dbReference type="PANTHER" id="PTHR30069:SF29">
    <property type="entry name" value="HEMOGLOBIN AND HEMOGLOBIN-HAPTOGLOBIN-BINDING PROTEIN 1-RELATED"/>
    <property type="match status" value="1"/>
</dbReference>
<dbReference type="GO" id="GO:0044718">
    <property type="term" value="P:siderophore transmembrane transport"/>
    <property type="evidence" value="ECO:0007669"/>
    <property type="project" value="TreeGrafter"/>
</dbReference>
<keyword evidence="3 10" id="KW-1134">Transmembrane beta strand</keyword>
<comment type="subcellular location">
    <subcellularLocation>
        <location evidence="1 10">Cell outer membrane</location>
        <topology evidence="1 10">Multi-pass membrane protein</topology>
    </subcellularLocation>
</comment>
<evidence type="ECO:0000256" key="8">
    <source>
        <dbReference type="ARBA" id="ARBA00023170"/>
    </source>
</evidence>
<dbReference type="PROSITE" id="PS52016">
    <property type="entry name" value="TONB_DEPENDENT_REC_3"/>
    <property type="match status" value="1"/>
</dbReference>
<evidence type="ECO:0000256" key="4">
    <source>
        <dbReference type="ARBA" id="ARBA00022692"/>
    </source>
</evidence>
<dbReference type="PROSITE" id="PS00430">
    <property type="entry name" value="TONB_DEPENDENT_REC_1"/>
    <property type="match status" value="1"/>
</dbReference>
<feature type="chain" id="PRO_5002777195" evidence="12">
    <location>
        <begin position="24"/>
        <end position="691"/>
    </location>
</feature>
<evidence type="ECO:0000256" key="7">
    <source>
        <dbReference type="ARBA" id="ARBA00023136"/>
    </source>
</evidence>
<evidence type="ECO:0000256" key="3">
    <source>
        <dbReference type="ARBA" id="ARBA00022452"/>
    </source>
</evidence>
<dbReference type="InterPro" id="IPR039426">
    <property type="entry name" value="TonB-dep_rcpt-like"/>
</dbReference>
<feature type="signal peptide" evidence="12">
    <location>
        <begin position="1"/>
        <end position="23"/>
    </location>
</feature>
<keyword evidence="9 10" id="KW-0998">Cell outer membrane</keyword>
<dbReference type="Pfam" id="PF07715">
    <property type="entry name" value="Plug"/>
    <property type="match status" value="1"/>
</dbReference>
<proteinExistence type="inferred from homology"/>
<keyword evidence="8 15" id="KW-0675">Receptor</keyword>
<evidence type="ECO:0000313" key="15">
    <source>
        <dbReference type="EMBL" id="BAG28272.1"/>
    </source>
</evidence>
<reference evidence="15" key="1">
    <citation type="journal article" date="2008" name="Appl. Microbiol. Biotechnol.">
        <title>Subtractive hybridization and random arbitrarily primed PCR analyses of a benzoate-assimilating bacterium, Desulfotignum balticum.</title>
        <authorList>
            <person name="Habe H."/>
            <person name="Kobuna A."/>
            <person name="Hosoda A."/>
            <person name="Kouzuma A."/>
            <person name="Yamane H."/>
            <person name="Nojiri H."/>
            <person name="Omori T."/>
            <person name="Watanabe K."/>
        </authorList>
    </citation>
    <scope>NUCLEOTIDE SEQUENCE</scope>
    <source>
        <strain evidence="15">DSM 7044</strain>
    </source>
</reference>
<protein>
    <submittedName>
        <fullName evidence="15">TonB-dependent receptor</fullName>
    </submittedName>
</protein>
<dbReference type="InterPro" id="IPR012910">
    <property type="entry name" value="Plug_dom"/>
</dbReference>
<dbReference type="Gene3D" id="2.40.170.20">
    <property type="entry name" value="TonB-dependent receptor, beta-barrel domain"/>
    <property type="match status" value="1"/>
</dbReference>
<evidence type="ECO:0000259" key="13">
    <source>
        <dbReference type="Pfam" id="PF00593"/>
    </source>
</evidence>
<name>B2DD83_9BACT</name>
<dbReference type="Pfam" id="PF00593">
    <property type="entry name" value="TonB_dep_Rec_b-barrel"/>
    <property type="match status" value="1"/>
</dbReference>
<keyword evidence="7 10" id="KW-0472">Membrane</keyword>
<dbReference type="GO" id="GO:0009279">
    <property type="term" value="C:cell outer membrane"/>
    <property type="evidence" value="ECO:0007669"/>
    <property type="project" value="UniProtKB-SubCell"/>
</dbReference>
<dbReference type="SUPFAM" id="SSF56935">
    <property type="entry name" value="Porins"/>
    <property type="match status" value="1"/>
</dbReference>
<comment type="similarity">
    <text evidence="10 11">Belongs to the TonB-dependent receptor family.</text>
</comment>
<evidence type="ECO:0000256" key="12">
    <source>
        <dbReference type="SAM" id="SignalP"/>
    </source>
</evidence>
<dbReference type="AlphaFoldDB" id="B2DD83"/>
<dbReference type="Gene3D" id="2.170.130.10">
    <property type="entry name" value="TonB-dependent receptor, plug domain"/>
    <property type="match status" value="1"/>
</dbReference>
<dbReference type="PANTHER" id="PTHR30069">
    <property type="entry name" value="TONB-DEPENDENT OUTER MEMBRANE RECEPTOR"/>
    <property type="match status" value="1"/>
</dbReference>
<evidence type="ECO:0000256" key="11">
    <source>
        <dbReference type="RuleBase" id="RU003357"/>
    </source>
</evidence>
<dbReference type="InterPro" id="IPR010916">
    <property type="entry name" value="TonB_box_CS"/>
</dbReference>
<evidence type="ECO:0000256" key="6">
    <source>
        <dbReference type="ARBA" id="ARBA00023077"/>
    </source>
</evidence>
<dbReference type="InterPro" id="IPR036942">
    <property type="entry name" value="Beta-barrel_TonB_sf"/>
</dbReference>
<keyword evidence="4 10" id="KW-0812">Transmembrane</keyword>
<keyword evidence="5 12" id="KW-0732">Signal</keyword>
<evidence type="ECO:0000256" key="10">
    <source>
        <dbReference type="PROSITE-ProRule" id="PRU01360"/>
    </source>
</evidence>
<evidence type="ECO:0000259" key="14">
    <source>
        <dbReference type="Pfam" id="PF07715"/>
    </source>
</evidence>
<sequence length="691" mass="77522">MKRVMLKWMAVLIMLLLSTKGFAKDIQAETSYKLDTVVVTAKRTEERLRDVSQNMTVFTQNDIAQSGAVSVTDLLKKAGIQVYSDGGAGYGNEGVVIRGGRSSMHGFDIAGDILVLVDGHRTGSDFLGNIGLENTERIEVIRGPGAVQYGAAAMGGVINIITKRGREKPEGFVEAGAGSWGEQRYKAGISGKEGNLDFAGSMAYFSRDDYELGNGDTYENSDVEDRVRYNFNTGWNFNDNHRLGLIIQGSDTNDAGKGEDAARTYYYYTRQDRDNHTIDLSYKGRNEAGATTWLTRYFQGEVNYDLKRFTSSSTTRLPLSENSNRFRGSQAQVSHDFGRFSTVAGMDWMSYEFDQRQDGDAAGSSTRNTAQSDFDNISGFLMGDVHLLENRNLTLSAGIRYDVFDVSVNARKIKEDVTVSREVDKHSWNPSFGVAYSPTDFLKVRANYATAFKMPLPRQLTGYTVMMSTPFIGNPDLEPEKSDNYDLGFDLDWKSLFVSATWFYSDYQDMIGYETHNSADEHYSGKHYWYYNVDSAEIQGIELGMKLDLAHTLGWSFQLEPYVNWTHLLVFEDGNGYKLPDRSRDSLSAGLVFGSEEAGLTAGLDATYYGTQYAVDRESGSSTVGSQEKLENVGDAWVIDFSCTQRLFKFENSREVRLKASIHNLFDEFYSTDEDDWMPGRSFYLGVEFRL</sequence>
<evidence type="ECO:0000256" key="2">
    <source>
        <dbReference type="ARBA" id="ARBA00022448"/>
    </source>
</evidence>
<dbReference type="GO" id="GO:0015344">
    <property type="term" value="F:siderophore uptake transmembrane transporter activity"/>
    <property type="evidence" value="ECO:0007669"/>
    <property type="project" value="TreeGrafter"/>
</dbReference>
<keyword evidence="6 11" id="KW-0798">TonB box</keyword>
<accession>B2DD83</accession>
<dbReference type="InterPro" id="IPR037066">
    <property type="entry name" value="Plug_dom_sf"/>
</dbReference>
<feature type="domain" description="TonB-dependent receptor-like beta-barrel" evidence="13">
    <location>
        <begin position="224"/>
        <end position="665"/>
    </location>
</feature>